<protein>
    <submittedName>
        <fullName evidence="1">Methionine synthase</fullName>
    </submittedName>
</protein>
<sequence>MKQSTDRILTTHTGSLPRTKELTKLLVARERRRPFDQAEFDAEAARALDLVLKGQVEAGIDIVNDGEVPRVGFSTYVTERMSGFGGVSRRKQSLDLQKFPEWAKFGETQIGVAEDLARVWDTAEAQQAVHYEESLAGITYDLDLFDRGLRDPAISPAVSETFVSAASPGIVTTTMLRSADNPDYATDRDYVFGVAAELKKEYEYIVSRGHVLQLDAPDLAMERVIMFGDDPLDVFLDSVRLHIEAMNFALADIPAEKVRLHVCWGNWQGPHQDDVPVAALLDLLYEAKVGALSIPLGNPRHEHESVAFRDNPLPDGMVLIPGVIDVTTNYLEHPQVVANRIQAVVDAVGDPTRVIAGIDCGLGTFASYEFIATDVGWAKLRALREGADIVSQRIWG</sequence>
<dbReference type="SUPFAM" id="SSF51726">
    <property type="entry name" value="UROD/MetE-like"/>
    <property type="match status" value="1"/>
</dbReference>
<dbReference type="InterPro" id="IPR038071">
    <property type="entry name" value="UROD/MetE-like_sf"/>
</dbReference>
<name>A0ABM8GKK2_9MICO</name>
<dbReference type="RefSeq" id="WP_286345826.1">
    <property type="nucleotide sequence ID" value="NZ_AP027732.1"/>
</dbReference>
<evidence type="ECO:0000313" key="1">
    <source>
        <dbReference type="EMBL" id="BDZ48929.1"/>
    </source>
</evidence>
<accession>A0ABM8GKK2</accession>
<reference evidence="2" key="1">
    <citation type="journal article" date="2019" name="Int. J. Syst. Evol. Microbiol.">
        <title>The Global Catalogue of Microorganisms (GCM) 10K type strain sequencing project: providing services to taxonomists for standard genome sequencing and annotation.</title>
        <authorList>
            <consortium name="The Broad Institute Genomics Platform"/>
            <consortium name="The Broad Institute Genome Sequencing Center for Infectious Disease"/>
            <person name="Wu L."/>
            <person name="Ma J."/>
        </authorList>
    </citation>
    <scope>NUCLEOTIDE SEQUENCE [LARGE SCALE GENOMIC DNA]</scope>
    <source>
        <strain evidence="2">NBRC 108728</strain>
    </source>
</reference>
<organism evidence="1 2">
    <name type="scientific">Frondihabitans sucicola</name>
    <dbReference type="NCBI Taxonomy" id="1268041"/>
    <lineage>
        <taxon>Bacteria</taxon>
        <taxon>Bacillati</taxon>
        <taxon>Actinomycetota</taxon>
        <taxon>Actinomycetes</taxon>
        <taxon>Micrococcales</taxon>
        <taxon>Microbacteriaceae</taxon>
        <taxon>Frondihabitans</taxon>
    </lineage>
</organism>
<dbReference type="Proteomes" id="UP001321486">
    <property type="component" value="Chromosome"/>
</dbReference>
<dbReference type="Gene3D" id="3.20.20.210">
    <property type="match status" value="1"/>
</dbReference>
<gene>
    <name evidence="1" type="ORF">GCM10025867_11700</name>
</gene>
<dbReference type="EMBL" id="AP027732">
    <property type="protein sequence ID" value="BDZ48929.1"/>
    <property type="molecule type" value="Genomic_DNA"/>
</dbReference>
<keyword evidence="2" id="KW-1185">Reference proteome</keyword>
<evidence type="ECO:0000313" key="2">
    <source>
        <dbReference type="Proteomes" id="UP001321486"/>
    </source>
</evidence>
<proteinExistence type="predicted"/>